<dbReference type="PRINTS" id="PR00412">
    <property type="entry name" value="EPOXHYDRLASE"/>
</dbReference>
<feature type="domain" description="AB hydrolase-1" evidence="2">
    <location>
        <begin position="37"/>
        <end position="275"/>
    </location>
</feature>
<dbReference type="SUPFAM" id="SSF53474">
    <property type="entry name" value="alpha/beta-Hydrolases"/>
    <property type="match status" value="1"/>
</dbReference>
<evidence type="ECO:0000256" key="1">
    <source>
        <dbReference type="ARBA" id="ARBA00022801"/>
    </source>
</evidence>
<evidence type="ECO:0000259" key="2">
    <source>
        <dbReference type="Pfam" id="PF00561"/>
    </source>
</evidence>
<dbReference type="PANTHER" id="PTHR42977:SF3">
    <property type="entry name" value="AB HYDROLASE-1 DOMAIN-CONTAINING PROTEIN"/>
    <property type="match status" value="1"/>
</dbReference>
<dbReference type="InterPro" id="IPR000073">
    <property type="entry name" value="AB_hydrolase_1"/>
</dbReference>
<proteinExistence type="predicted"/>
<name>A0A840E5Z5_9BACT</name>
<evidence type="ECO:0000313" key="3">
    <source>
        <dbReference type="EMBL" id="MBB4081074.1"/>
    </source>
</evidence>
<dbReference type="EMBL" id="JACIFF010000012">
    <property type="protein sequence ID" value="MBB4081074.1"/>
    <property type="molecule type" value="Genomic_DNA"/>
</dbReference>
<keyword evidence="4" id="KW-1185">Reference proteome</keyword>
<dbReference type="AlphaFoldDB" id="A0A840E5Z5"/>
<dbReference type="Pfam" id="PF00561">
    <property type="entry name" value="Abhydrolase_1"/>
    <property type="match status" value="1"/>
</dbReference>
<evidence type="ECO:0000313" key="4">
    <source>
        <dbReference type="Proteomes" id="UP000576209"/>
    </source>
</evidence>
<dbReference type="RefSeq" id="WP_183497302.1">
    <property type="nucleotide sequence ID" value="NZ_JACIFF010000012.1"/>
</dbReference>
<dbReference type="GO" id="GO:0004301">
    <property type="term" value="F:epoxide hydrolase activity"/>
    <property type="evidence" value="ECO:0007669"/>
    <property type="project" value="TreeGrafter"/>
</dbReference>
<reference evidence="3 4" key="1">
    <citation type="submission" date="2020-08" db="EMBL/GenBank/DDBJ databases">
        <title>Genomic Encyclopedia of Type Strains, Phase IV (KMG-IV): sequencing the most valuable type-strain genomes for metagenomic binning, comparative biology and taxonomic classification.</title>
        <authorList>
            <person name="Goeker M."/>
        </authorList>
    </citation>
    <scope>NUCLEOTIDE SEQUENCE [LARGE SCALE GENOMIC DNA]</scope>
    <source>
        <strain evidence="3 4">DSM 105137</strain>
    </source>
</reference>
<dbReference type="PANTHER" id="PTHR42977">
    <property type="entry name" value="HYDROLASE-RELATED"/>
    <property type="match status" value="1"/>
</dbReference>
<comment type="caution">
    <text evidence="3">The sequence shown here is derived from an EMBL/GenBank/DDBJ whole genome shotgun (WGS) entry which is preliminary data.</text>
</comment>
<accession>A0A840E5Z5</accession>
<organism evidence="3 4">
    <name type="scientific">Neolewinella aquimaris</name>
    <dbReference type="NCBI Taxonomy" id="1835722"/>
    <lineage>
        <taxon>Bacteria</taxon>
        <taxon>Pseudomonadati</taxon>
        <taxon>Bacteroidota</taxon>
        <taxon>Saprospiria</taxon>
        <taxon>Saprospirales</taxon>
        <taxon>Lewinellaceae</taxon>
        <taxon>Neolewinella</taxon>
    </lineage>
</organism>
<dbReference type="Gene3D" id="3.40.50.1820">
    <property type="entry name" value="alpha/beta hydrolase"/>
    <property type="match status" value="1"/>
</dbReference>
<gene>
    <name evidence="3" type="ORF">GGR28_003721</name>
</gene>
<keyword evidence="1" id="KW-0378">Hydrolase</keyword>
<dbReference type="InterPro" id="IPR000639">
    <property type="entry name" value="Epox_hydrolase-like"/>
</dbReference>
<dbReference type="Proteomes" id="UP000576209">
    <property type="component" value="Unassembled WGS sequence"/>
</dbReference>
<dbReference type="InterPro" id="IPR029058">
    <property type="entry name" value="AB_hydrolase_fold"/>
</dbReference>
<sequence>MSDRTSADVLQDHRAAGKFITVEGLNTFVLEKGAGEAVLCLHGVPTSSFLYRKVVDELAQRGLRGISFDFPGLGFTDRPEDFDYGFASLARFAAHAADALELDRYHLVVHDVGGPVGFALADDHRGRIASLTILNTWIDVVNFKKPLPMRPFELPLIGEAELATINHLTWQLMWKGLGVADSSQIPKEESNAYVDLLKRDDGGTAFLKIMRNFADSEAYRDRCYRAVQDVPYPVQAIWGSEDPALTLETYGEEIKRVAGLSTVHTVPGKHFLQEDQAPAVAERIATFIQTNPQ</sequence>
<protein>
    <submittedName>
        <fullName evidence="3">Pimeloyl-ACP methyl ester carboxylesterase</fullName>
    </submittedName>
</protein>
<dbReference type="InterPro" id="IPR051340">
    <property type="entry name" value="Haloalkane_dehalogenase"/>
</dbReference>